<dbReference type="eggNOG" id="ENOG5032YGZ">
    <property type="taxonomic scope" value="Bacteria"/>
</dbReference>
<dbReference type="EMBL" id="CP000109">
    <property type="protein sequence ID" value="ABB40927.1"/>
    <property type="molecule type" value="Genomic_DNA"/>
</dbReference>
<feature type="coiled-coil region" evidence="1">
    <location>
        <begin position="77"/>
        <end position="104"/>
    </location>
</feature>
<sequence>MAKHLSKRDIEAVVNHILGWGEEKLTWNTVLDAIEPLIGYKPTRQTLYANQDIRDAFKSKKSGIRQKGIDKPKPSNLNVAADRIAHLRAENEMLKKKNAALLEQFVKWQYNAYKYGLTEVKLNEPLPSIDRERSDD</sequence>
<evidence type="ECO:0000256" key="1">
    <source>
        <dbReference type="SAM" id="Coils"/>
    </source>
</evidence>
<gene>
    <name evidence="2" type="ordered locus">Tcr_0331</name>
</gene>
<proteinExistence type="predicted"/>
<accession>Q31IU6</accession>
<protein>
    <submittedName>
        <fullName evidence="2">Uncharacterized protein</fullName>
    </submittedName>
</protein>
<dbReference type="STRING" id="317025.Tcr_0331"/>
<dbReference type="KEGG" id="tcx:Tcr_0331"/>
<dbReference type="AlphaFoldDB" id="Q31IU6"/>
<keyword evidence="1" id="KW-0175">Coiled coil</keyword>
<reference evidence="2" key="1">
    <citation type="submission" date="2006-07" db="EMBL/GenBank/DDBJ databases">
        <title>Complete sequence of Thiomicrospira crunogena XCL-2.</title>
        <authorList>
            <consortium name="US DOE Joint Genome Institute"/>
            <person name="Copeland A."/>
            <person name="Lucas S."/>
            <person name="Lapidus A."/>
            <person name="Barry K."/>
            <person name="Detter J.C."/>
            <person name="Glavina del Rio T."/>
            <person name="Hammon N."/>
            <person name="Israni S."/>
            <person name="Dalin E."/>
            <person name="Tice H."/>
            <person name="Pitluck S."/>
            <person name="Chain P."/>
            <person name="Malfatti S."/>
            <person name="Shin M."/>
            <person name="Vergez L."/>
            <person name="Schmutz J."/>
            <person name="Larimer F."/>
            <person name="Land M."/>
            <person name="Hauser L."/>
            <person name="Kyrpides N."/>
            <person name="Lykidis A."/>
            <person name="Scott K.M."/>
            <person name="Sievert S."/>
            <person name="Kerfeld C."/>
            <person name="Freyermuth S."/>
            <person name="Dobrinski K."/>
            <person name="Boller A."/>
            <person name="Fitzpatrick K."/>
            <person name="Thoma P."/>
            <person name="Moore J."/>
            <person name="Richardson P."/>
        </authorList>
    </citation>
    <scope>NUCLEOTIDE SEQUENCE</scope>
    <source>
        <strain evidence="2">XCL-2</strain>
    </source>
</reference>
<name>Q31IU6_HYDCU</name>
<evidence type="ECO:0000313" key="2">
    <source>
        <dbReference type="EMBL" id="ABB40927.1"/>
    </source>
</evidence>
<dbReference type="HOGENOM" id="CLU_130970_0_0_6"/>
<dbReference type="OrthoDB" id="8702396at2"/>
<organism evidence="2">
    <name type="scientific">Hydrogenovibrio crunogenus (strain DSM 25203 / XCL-2)</name>
    <name type="common">Thiomicrospira crunogena</name>
    <dbReference type="NCBI Taxonomy" id="317025"/>
    <lineage>
        <taxon>Bacteria</taxon>
        <taxon>Pseudomonadati</taxon>
        <taxon>Pseudomonadota</taxon>
        <taxon>Gammaproteobacteria</taxon>
        <taxon>Thiotrichales</taxon>
        <taxon>Piscirickettsiaceae</taxon>
        <taxon>Hydrogenovibrio</taxon>
    </lineage>
</organism>